<dbReference type="Proteomes" id="UP001153069">
    <property type="component" value="Unassembled WGS sequence"/>
</dbReference>
<organism evidence="2 3">
    <name type="scientific">Seminavis robusta</name>
    <dbReference type="NCBI Taxonomy" id="568900"/>
    <lineage>
        <taxon>Eukaryota</taxon>
        <taxon>Sar</taxon>
        <taxon>Stramenopiles</taxon>
        <taxon>Ochrophyta</taxon>
        <taxon>Bacillariophyta</taxon>
        <taxon>Bacillariophyceae</taxon>
        <taxon>Bacillariophycidae</taxon>
        <taxon>Naviculales</taxon>
        <taxon>Naviculaceae</taxon>
        <taxon>Seminavis</taxon>
    </lineage>
</organism>
<dbReference type="EMBL" id="CAICTM010000769">
    <property type="protein sequence ID" value="CAB9516251.1"/>
    <property type="molecule type" value="Genomic_DNA"/>
</dbReference>
<feature type="compositionally biased region" description="Acidic residues" evidence="1">
    <location>
        <begin position="16"/>
        <end position="25"/>
    </location>
</feature>
<dbReference type="AlphaFoldDB" id="A0A9N8HJJ6"/>
<evidence type="ECO:0000313" key="2">
    <source>
        <dbReference type="EMBL" id="CAB9516251.1"/>
    </source>
</evidence>
<proteinExistence type="predicted"/>
<sequence length="109" mass="11536">MPERTPQLEGCGTVDEVSDTGDGDEVQIVKSRSAIPPSESLPYPSIPDSGEGDDASSSDATGPVSCERQYDAAMFDWEMVPEDDACGIFKDDVESLAGSVDSRFADAVK</sequence>
<feature type="region of interest" description="Disordered" evidence="1">
    <location>
        <begin position="1"/>
        <end position="65"/>
    </location>
</feature>
<keyword evidence="3" id="KW-1185">Reference proteome</keyword>
<comment type="caution">
    <text evidence="2">The sequence shown here is derived from an EMBL/GenBank/DDBJ whole genome shotgun (WGS) entry which is preliminary data.</text>
</comment>
<gene>
    <name evidence="2" type="ORF">SEMRO_770_G199960.1</name>
</gene>
<evidence type="ECO:0000313" key="3">
    <source>
        <dbReference type="Proteomes" id="UP001153069"/>
    </source>
</evidence>
<accession>A0A9N8HJJ6</accession>
<name>A0A9N8HJJ6_9STRA</name>
<evidence type="ECO:0000256" key="1">
    <source>
        <dbReference type="SAM" id="MobiDB-lite"/>
    </source>
</evidence>
<protein>
    <submittedName>
        <fullName evidence="2">Uncharacterized protein</fullName>
    </submittedName>
</protein>
<reference evidence="2" key="1">
    <citation type="submission" date="2020-06" db="EMBL/GenBank/DDBJ databases">
        <authorList>
            <consortium name="Plant Systems Biology data submission"/>
        </authorList>
    </citation>
    <scope>NUCLEOTIDE SEQUENCE</scope>
    <source>
        <strain evidence="2">D6</strain>
    </source>
</reference>